<protein>
    <submittedName>
        <fullName evidence="1">DYW domain containing protein</fullName>
    </submittedName>
</protein>
<accession>A0A2P5FF30</accession>
<organism evidence="1 2">
    <name type="scientific">Trema orientale</name>
    <name type="common">Charcoal tree</name>
    <name type="synonym">Celtis orientalis</name>
    <dbReference type="NCBI Taxonomy" id="63057"/>
    <lineage>
        <taxon>Eukaryota</taxon>
        <taxon>Viridiplantae</taxon>
        <taxon>Streptophyta</taxon>
        <taxon>Embryophyta</taxon>
        <taxon>Tracheophyta</taxon>
        <taxon>Spermatophyta</taxon>
        <taxon>Magnoliopsida</taxon>
        <taxon>eudicotyledons</taxon>
        <taxon>Gunneridae</taxon>
        <taxon>Pentapetalae</taxon>
        <taxon>rosids</taxon>
        <taxon>fabids</taxon>
        <taxon>Rosales</taxon>
        <taxon>Cannabaceae</taxon>
        <taxon>Trema</taxon>
    </lineage>
</organism>
<dbReference type="InterPro" id="IPR046848">
    <property type="entry name" value="E_motif"/>
</dbReference>
<dbReference type="AlphaFoldDB" id="A0A2P5FF30"/>
<dbReference type="Proteomes" id="UP000237000">
    <property type="component" value="Unassembled WGS sequence"/>
</dbReference>
<dbReference type="OrthoDB" id="185373at2759"/>
<dbReference type="EMBL" id="JXTC01000039">
    <property type="protein sequence ID" value="PON96374.1"/>
    <property type="molecule type" value="Genomic_DNA"/>
</dbReference>
<keyword evidence="2" id="KW-1185">Reference proteome</keyword>
<sequence>MHAKERRWDGVVKIHKLMRERNIKKENGVSWVDIKGTAHFLVSEDYSHPDSRQIFEKLGQLLTKTKQLGGMYPILLQYCTKWRMNRRKNIQSYRSEKLAIAYSLMKAPSMAYLF</sequence>
<comment type="caution">
    <text evidence="1">The sequence shown here is derived from an EMBL/GenBank/DDBJ whole genome shotgun (WGS) entry which is preliminary data.</text>
</comment>
<reference evidence="2" key="1">
    <citation type="submission" date="2016-06" db="EMBL/GenBank/DDBJ databases">
        <title>Parallel loss of symbiosis genes in relatives of nitrogen-fixing non-legume Parasponia.</title>
        <authorList>
            <person name="Van Velzen R."/>
            <person name="Holmer R."/>
            <person name="Bu F."/>
            <person name="Rutten L."/>
            <person name="Van Zeijl A."/>
            <person name="Liu W."/>
            <person name="Santuari L."/>
            <person name="Cao Q."/>
            <person name="Sharma T."/>
            <person name="Shen D."/>
            <person name="Roswanjaya Y."/>
            <person name="Wardhani T."/>
            <person name="Kalhor M.S."/>
            <person name="Jansen J."/>
            <person name="Van den Hoogen J."/>
            <person name="Gungor B."/>
            <person name="Hartog M."/>
            <person name="Hontelez J."/>
            <person name="Verver J."/>
            <person name="Yang W.-C."/>
            <person name="Schijlen E."/>
            <person name="Repin R."/>
            <person name="Schilthuizen M."/>
            <person name="Schranz E."/>
            <person name="Heidstra R."/>
            <person name="Miyata K."/>
            <person name="Fedorova E."/>
            <person name="Kohlen W."/>
            <person name="Bisseling T."/>
            <person name="Smit S."/>
            <person name="Geurts R."/>
        </authorList>
    </citation>
    <scope>NUCLEOTIDE SEQUENCE [LARGE SCALE GENOMIC DNA]</scope>
    <source>
        <strain evidence="2">cv. RG33-2</strain>
    </source>
</reference>
<dbReference type="InParanoid" id="A0A2P5FF30"/>
<dbReference type="STRING" id="63057.A0A2P5FF30"/>
<gene>
    <name evidence="1" type="ORF">TorRG33x02_079630</name>
</gene>
<name>A0A2P5FF30_TREOI</name>
<evidence type="ECO:0000313" key="1">
    <source>
        <dbReference type="EMBL" id="PON96374.1"/>
    </source>
</evidence>
<proteinExistence type="predicted"/>
<evidence type="ECO:0000313" key="2">
    <source>
        <dbReference type="Proteomes" id="UP000237000"/>
    </source>
</evidence>
<dbReference type="Pfam" id="PF20431">
    <property type="entry name" value="E_motif"/>
    <property type="match status" value="1"/>
</dbReference>